<feature type="compositionally biased region" description="Low complexity" evidence="1">
    <location>
        <begin position="272"/>
        <end position="286"/>
    </location>
</feature>
<accession>A0A2C9VNU0</accession>
<dbReference type="PANTHER" id="PTHR12277">
    <property type="entry name" value="ALPHA/BETA HYDROLASE DOMAIN-CONTAINING PROTEIN"/>
    <property type="match status" value="1"/>
</dbReference>
<keyword evidence="4" id="KW-1185">Reference proteome</keyword>
<dbReference type="InterPro" id="IPR029058">
    <property type="entry name" value="AB_hydrolase_fold"/>
</dbReference>
<protein>
    <recommendedName>
        <fullName evidence="2">Serine aminopeptidase S33 domain-containing protein</fullName>
    </recommendedName>
</protein>
<dbReference type="InterPro" id="IPR022742">
    <property type="entry name" value="Hydrolase_4"/>
</dbReference>
<feature type="compositionally biased region" description="Basic and acidic residues" evidence="1">
    <location>
        <begin position="318"/>
        <end position="337"/>
    </location>
</feature>
<gene>
    <name evidence="3" type="ORF">MANES_06G078600v8</name>
</gene>
<sequence length="371" mass="41596">MGTAASSMAAKLAFYPPSPPSYNIVIDEETGKLRISNVCRRDDVDVLKLSTKKRNEIVAIYVKNPSALLTVLYSHGNAADIGQMYHLFSELSLNLNVNLMGYDYSGYGQSSGKPSEQHTYADIEAAYKCLKETYGVKEEDVILYGQSVGSGPTLELATHLPQLRAVILHTPILSGIRVMYPVKKTYRFDIYKNIDKIPLINCPVLVIHGTEDEVVDFSHGKQLWELCKEKYEPLWLKGGNHSNLELYPEYLRHLRRFISTIEKLNSHLIIASEQSSDQPNQPSNSPHDNMEKSRPSTDHGDKGPSTGHKEITGLSTNGREKGRASRDRREKSRKSIDRATQARNSFERLGDMFKSVGFCNVDCLKQTASKA</sequence>
<evidence type="ECO:0000313" key="4">
    <source>
        <dbReference type="Proteomes" id="UP000091857"/>
    </source>
</evidence>
<dbReference type="Gramene" id="Manes.06G078600.1.v8.1">
    <property type="protein sequence ID" value="Manes.06G078600.1.v8.1.CDS"/>
    <property type="gene ID" value="Manes.06G078600.v8.1"/>
</dbReference>
<feature type="region of interest" description="Disordered" evidence="1">
    <location>
        <begin position="272"/>
        <end position="347"/>
    </location>
</feature>
<dbReference type="Pfam" id="PF12146">
    <property type="entry name" value="Hydrolase_4"/>
    <property type="match status" value="1"/>
</dbReference>
<dbReference type="Proteomes" id="UP000091857">
    <property type="component" value="Chromosome 6"/>
</dbReference>
<name>A0A2C9VNU0_MANES</name>
<organism evidence="3 4">
    <name type="scientific">Manihot esculenta</name>
    <name type="common">Cassava</name>
    <name type="synonym">Jatropha manihot</name>
    <dbReference type="NCBI Taxonomy" id="3983"/>
    <lineage>
        <taxon>Eukaryota</taxon>
        <taxon>Viridiplantae</taxon>
        <taxon>Streptophyta</taxon>
        <taxon>Embryophyta</taxon>
        <taxon>Tracheophyta</taxon>
        <taxon>Spermatophyta</taxon>
        <taxon>Magnoliopsida</taxon>
        <taxon>eudicotyledons</taxon>
        <taxon>Gunneridae</taxon>
        <taxon>Pentapetalae</taxon>
        <taxon>rosids</taxon>
        <taxon>fabids</taxon>
        <taxon>Malpighiales</taxon>
        <taxon>Euphorbiaceae</taxon>
        <taxon>Crotonoideae</taxon>
        <taxon>Manihoteae</taxon>
        <taxon>Manihot</taxon>
    </lineage>
</organism>
<dbReference type="Gene3D" id="3.40.50.1820">
    <property type="entry name" value="alpha/beta hydrolase"/>
    <property type="match status" value="1"/>
</dbReference>
<evidence type="ECO:0000259" key="2">
    <source>
        <dbReference type="Pfam" id="PF12146"/>
    </source>
</evidence>
<comment type="caution">
    <text evidence="3">The sequence shown here is derived from an EMBL/GenBank/DDBJ whole genome shotgun (WGS) entry which is preliminary data.</text>
</comment>
<dbReference type="STRING" id="3983.A0A2C9VNU0"/>
<dbReference type="SUPFAM" id="SSF53474">
    <property type="entry name" value="alpha/beta-Hydrolases"/>
    <property type="match status" value="1"/>
</dbReference>
<dbReference type="EMBL" id="CM004392">
    <property type="protein sequence ID" value="OAY47427.1"/>
    <property type="molecule type" value="Genomic_DNA"/>
</dbReference>
<evidence type="ECO:0000256" key="1">
    <source>
        <dbReference type="SAM" id="MobiDB-lite"/>
    </source>
</evidence>
<dbReference type="OrthoDB" id="446723at2759"/>
<feature type="domain" description="Serine aminopeptidase S33" evidence="2">
    <location>
        <begin position="70"/>
        <end position="176"/>
    </location>
</feature>
<proteinExistence type="predicted"/>
<dbReference type="PANTHER" id="PTHR12277:SF134">
    <property type="entry name" value="ALPHA_BETA-HYDROLASES SUPERFAMILY PROTEIN"/>
    <property type="match status" value="1"/>
</dbReference>
<reference evidence="4" key="1">
    <citation type="journal article" date="2016" name="Nat. Biotechnol.">
        <title>Sequencing wild and cultivated cassava and related species reveals extensive interspecific hybridization and genetic diversity.</title>
        <authorList>
            <person name="Bredeson J.V."/>
            <person name="Lyons J.B."/>
            <person name="Prochnik S.E."/>
            <person name="Wu G.A."/>
            <person name="Ha C.M."/>
            <person name="Edsinger-Gonzales E."/>
            <person name="Grimwood J."/>
            <person name="Schmutz J."/>
            <person name="Rabbi I.Y."/>
            <person name="Egesi C."/>
            <person name="Nauluvula P."/>
            <person name="Lebot V."/>
            <person name="Ndunguru J."/>
            <person name="Mkamilo G."/>
            <person name="Bart R.S."/>
            <person name="Setter T.L."/>
            <person name="Gleadow R.M."/>
            <person name="Kulakow P."/>
            <person name="Ferguson M.E."/>
            <person name="Rounsley S."/>
            <person name="Rokhsar D.S."/>
        </authorList>
    </citation>
    <scope>NUCLEOTIDE SEQUENCE [LARGE SCALE GENOMIC DNA]</scope>
    <source>
        <strain evidence="4">cv. AM560-2</strain>
    </source>
</reference>
<dbReference type="AlphaFoldDB" id="A0A2C9VNU0"/>
<feature type="compositionally biased region" description="Basic and acidic residues" evidence="1">
    <location>
        <begin position="288"/>
        <end position="311"/>
    </location>
</feature>
<evidence type="ECO:0000313" key="3">
    <source>
        <dbReference type="EMBL" id="OAY47427.1"/>
    </source>
</evidence>